<gene>
    <name evidence="1" type="ORF">SMD27_10890</name>
</gene>
<name>A0ABU5EAP8_9PROT</name>
<organism evidence="1 2">
    <name type="scientific">Dongia soli</name>
    <dbReference type="NCBI Taxonomy" id="600628"/>
    <lineage>
        <taxon>Bacteria</taxon>
        <taxon>Pseudomonadati</taxon>
        <taxon>Pseudomonadota</taxon>
        <taxon>Alphaproteobacteria</taxon>
        <taxon>Rhodospirillales</taxon>
        <taxon>Dongiaceae</taxon>
        <taxon>Dongia</taxon>
    </lineage>
</organism>
<proteinExistence type="predicted"/>
<sequence length="72" mass="7641">MTTPKAILAGFALIAVSILVVGLADRPFAASSGGYQITTAAPGEAWKVNTQTGRLYHCPVNEKATCTEFREQ</sequence>
<dbReference type="EMBL" id="JAXCLW010000002">
    <property type="protein sequence ID" value="MDY0883352.1"/>
    <property type="molecule type" value="Genomic_DNA"/>
</dbReference>
<keyword evidence="2" id="KW-1185">Reference proteome</keyword>
<dbReference type="Proteomes" id="UP001279642">
    <property type="component" value="Unassembled WGS sequence"/>
</dbReference>
<reference evidence="1 2" key="1">
    <citation type="journal article" date="2016" name="Antonie Van Leeuwenhoek">
        <title>Dongia soli sp. nov., isolated from soil from Dokdo, Korea.</title>
        <authorList>
            <person name="Kim D.U."/>
            <person name="Lee H."/>
            <person name="Kim H."/>
            <person name="Kim S.G."/>
            <person name="Ka J.O."/>
        </authorList>
    </citation>
    <scope>NUCLEOTIDE SEQUENCE [LARGE SCALE GENOMIC DNA]</scope>
    <source>
        <strain evidence="1 2">D78</strain>
    </source>
</reference>
<evidence type="ECO:0000313" key="1">
    <source>
        <dbReference type="EMBL" id="MDY0883352.1"/>
    </source>
</evidence>
<evidence type="ECO:0000313" key="2">
    <source>
        <dbReference type="Proteomes" id="UP001279642"/>
    </source>
</evidence>
<protein>
    <submittedName>
        <fullName evidence="1">Uncharacterized protein</fullName>
    </submittedName>
</protein>
<dbReference type="RefSeq" id="WP_320508390.1">
    <property type="nucleotide sequence ID" value="NZ_JAXCLW010000002.1"/>
</dbReference>
<accession>A0ABU5EAP8</accession>
<comment type="caution">
    <text evidence="1">The sequence shown here is derived from an EMBL/GenBank/DDBJ whole genome shotgun (WGS) entry which is preliminary data.</text>
</comment>